<dbReference type="SMART" id="SM00986">
    <property type="entry name" value="UDG"/>
    <property type="match status" value="1"/>
</dbReference>
<organism evidence="11 12">
    <name type="scientific">Rhizobium grahamii</name>
    <dbReference type="NCBI Taxonomy" id="1120045"/>
    <lineage>
        <taxon>Bacteria</taxon>
        <taxon>Pseudomonadati</taxon>
        <taxon>Pseudomonadota</taxon>
        <taxon>Alphaproteobacteria</taxon>
        <taxon>Hyphomicrobiales</taxon>
        <taxon>Rhizobiaceae</taxon>
        <taxon>Rhizobium/Agrobacterium group</taxon>
        <taxon>Rhizobium</taxon>
    </lineage>
</organism>
<dbReference type="CDD" id="cd10030">
    <property type="entry name" value="UDG-F4_TTUDGA_SPO1dp_like"/>
    <property type="match status" value="1"/>
</dbReference>
<dbReference type="SUPFAM" id="SSF52141">
    <property type="entry name" value="Uracil-DNA glycosylase-like"/>
    <property type="match status" value="1"/>
</dbReference>
<evidence type="ECO:0000259" key="10">
    <source>
        <dbReference type="SMART" id="SM00986"/>
    </source>
</evidence>
<dbReference type="NCBIfam" id="TIGR03915">
    <property type="entry name" value="SAM_7_link_chp"/>
    <property type="match status" value="1"/>
</dbReference>
<reference evidence="11 12" key="1">
    <citation type="submission" date="2019-08" db="EMBL/GenBank/DDBJ databases">
        <title>Prosopis cineraria nodule microbiome.</title>
        <authorList>
            <person name="Ali R."/>
            <person name="Chaluvadi S.R."/>
            <person name="Wang X."/>
        </authorList>
    </citation>
    <scope>NUCLEOTIDE SEQUENCE [LARGE SCALE GENOMIC DNA]</scope>
    <source>
        <strain evidence="11 12">BG7</strain>
    </source>
</reference>
<gene>
    <name evidence="11" type="ORF">FZ934_10095</name>
</gene>
<dbReference type="InterPro" id="IPR005122">
    <property type="entry name" value="Uracil-DNA_glycosylase-like"/>
</dbReference>
<dbReference type="Pfam" id="PF03167">
    <property type="entry name" value="UDG"/>
    <property type="match status" value="1"/>
</dbReference>
<evidence type="ECO:0000256" key="6">
    <source>
        <dbReference type="ARBA" id="ARBA00022801"/>
    </source>
</evidence>
<dbReference type="Proteomes" id="UP000326881">
    <property type="component" value="Chromosome"/>
</dbReference>
<dbReference type="InterPro" id="IPR005273">
    <property type="entry name" value="Ura-DNA_glyco_family4"/>
</dbReference>
<keyword evidence="4" id="KW-0479">Metal-binding</keyword>
<dbReference type="InterPro" id="IPR051536">
    <property type="entry name" value="UDG_Type-4/5"/>
</dbReference>
<dbReference type="GO" id="GO:0006281">
    <property type="term" value="P:DNA repair"/>
    <property type="evidence" value="ECO:0007669"/>
    <property type="project" value="UniProtKB-KW"/>
</dbReference>
<dbReference type="AlphaFoldDB" id="A0A5Q0C4A1"/>
<dbReference type="KEGG" id="rgr:FZ934_10095"/>
<dbReference type="GO" id="GO:0046872">
    <property type="term" value="F:metal ion binding"/>
    <property type="evidence" value="ECO:0007669"/>
    <property type="project" value="UniProtKB-KW"/>
</dbReference>
<dbReference type="GO" id="GO:0097506">
    <property type="term" value="F:deaminated base DNA N-glycosylase activity"/>
    <property type="evidence" value="ECO:0007669"/>
    <property type="project" value="UniProtKB-ARBA"/>
</dbReference>
<sequence>MRHITLRGRGDLEEWRVAARALAIAGVASEEVEWHAEAEDGGLFRHDGEMPLPASSPDAAPLTVPPAFIELANAVICHSDPARFMLLYRLLVRLQADRRLLEQPSDEDVVRARLMEKSVRRDAHKMTAFVRFKEVGSGISVNGRRKFLAWFEPDHYIVGRKASFFQRRFNDMDWIILTPKGSAGWDGKTLTIGDDSCEKPDLSDAADELWRTYYANIFNPARLKVKAMQAEMPKKYWKNLPEADLIPGLIANAESQVLAMAKREATRPLPFHERLQEAARNAPGLPVAEAGTWESLREAAATCTRCPLHGPATQTVFGEGPRDAVAVFVGEQPGDQEDLAGRPFVGPAGSVFDQALVHAGIARSTIYVTNAVKHFKYEPRGKRRIHQRPNMGEVKYCRWWLEQELELIAPKLVVAMGATAVASLADGKFRFSDIRGEALATPDGRVLFTTVHPSYLLRLPDPAKKAEETDRFLQDMLKIQRLIESISQGDSIASIAR</sequence>
<evidence type="ECO:0000313" key="11">
    <source>
        <dbReference type="EMBL" id="QFY60738.1"/>
    </source>
</evidence>
<evidence type="ECO:0000256" key="1">
    <source>
        <dbReference type="ARBA" id="ARBA00006521"/>
    </source>
</evidence>
<dbReference type="PANTHER" id="PTHR33693:SF9">
    <property type="entry name" value="TYPE-4 URACIL-DNA GLYCOSYLASE"/>
    <property type="match status" value="1"/>
</dbReference>
<dbReference type="SMART" id="SM00987">
    <property type="entry name" value="UreE_C"/>
    <property type="match status" value="1"/>
</dbReference>
<dbReference type="OrthoDB" id="5290748at2"/>
<comment type="similarity">
    <text evidence="1">Belongs to the uracil-DNA glycosylase (UDG) superfamily. Type 4 (UDGa) family.</text>
</comment>
<dbReference type="Gene3D" id="3.40.470.10">
    <property type="entry name" value="Uracil-DNA glycosylase-like domain"/>
    <property type="match status" value="1"/>
</dbReference>
<proteinExistence type="inferred from homology"/>
<dbReference type="NCBIfam" id="TIGR03914">
    <property type="entry name" value="UDG_fam_dom"/>
    <property type="match status" value="1"/>
</dbReference>
<keyword evidence="3" id="KW-0004">4Fe-4S</keyword>
<dbReference type="Pfam" id="PF13566">
    <property type="entry name" value="DUF4130"/>
    <property type="match status" value="1"/>
</dbReference>
<evidence type="ECO:0000256" key="2">
    <source>
        <dbReference type="ARBA" id="ARBA00019403"/>
    </source>
</evidence>
<dbReference type="RefSeq" id="WP_153270951.1">
    <property type="nucleotide sequence ID" value="NZ_CP043498.1"/>
</dbReference>
<keyword evidence="12" id="KW-1185">Reference proteome</keyword>
<name>A0A5Q0C4A1_9HYPH</name>
<protein>
    <recommendedName>
        <fullName evidence="2">Type-4 uracil-DNA glycosylase</fullName>
    </recommendedName>
</protein>
<accession>A0A5Q0C4A1</accession>
<feature type="domain" description="Uracil-DNA glycosylase-like" evidence="10">
    <location>
        <begin position="317"/>
        <end position="477"/>
    </location>
</feature>
<evidence type="ECO:0000256" key="9">
    <source>
        <dbReference type="ARBA" id="ARBA00023204"/>
    </source>
</evidence>
<keyword evidence="6" id="KW-0378">Hydrolase</keyword>
<dbReference type="EMBL" id="CP043498">
    <property type="protein sequence ID" value="QFY60738.1"/>
    <property type="molecule type" value="Genomic_DNA"/>
</dbReference>
<dbReference type="InterPro" id="IPR036895">
    <property type="entry name" value="Uracil-DNA_glycosylase-like_sf"/>
</dbReference>
<evidence type="ECO:0000256" key="5">
    <source>
        <dbReference type="ARBA" id="ARBA00022763"/>
    </source>
</evidence>
<keyword evidence="5" id="KW-0227">DNA damage</keyword>
<keyword evidence="7" id="KW-0408">Iron</keyword>
<dbReference type="GO" id="GO:0051539">
    <property type="term" value="F:4 iron, 4 sulfur cluster binding"/>
    <property type="evidence" value="ECO:0007669"/>
    <property type="project" value="UniProtKB-KW"/>
</dbReference>
<dbReference type="InterPro" id="IPR025404">
    <property type="entry name" value="DUF4130"/>
</dbReference>
<dbReference type="PANTHER" id="PTHR33693">
    <property type="entry name" value="TYPE-5 URACIL-DNA GLYCOSYLASE"/>
    <property type="match status" value="1"/>
</dbReference>
<dbReference type="InterPro" id="IPR023875">
    <property type="entry name" value="DNA_repair_put"/>
</dbReference>
<keyword evidence="9" id="KW-0234">DNA repair</keyword>
<evidence type="ECO:0000313" key="12">
    <source>
        <dbReference type="Proteomes" id="UP000326881"/>
    </source>
</evidence>
<evidence type="ECO:0000256" key="4">
    <source>
        <dbReference type="ARBA" id="ARBA00022723"/>
    </source>
</evidence>
<evidence type="ECO:0000256" key="8">
    <source>
        <dbReference type="ARBA" id="ARBA00023014"/>
    </source>
</evidence>
<evidence type="ECO:0000256" key="3">
    <source>
        <dbReference type="ARBA" id="ARBA00022485"/>
    </source>
</evidence>
<evidence type="ECO:0000256" key="7">
    <source>
        <dbReference type="ARBA" id="ARBA00023004"/>
    </source>
</evidence>
<keyword evidence="8" id="KW-0411">Iron-sulfur</keyword>